<organism evidence="1 2">
    <name type="scientific">Sulfidibacter corallicola</name>
    <dbReference type="NCBI Taxonomy" id="2818388"/>
    <lineage>
        <taxon>Bacteria</taxon>
        <taxon>Pseudomonadati</taxon>
        <taxon>Acidobacteriota</taxon>
        <taxon>Holophagae</taxon>
        <taxon>Acanthopleuribacterales</taxon>
        <taxon>Acanthopleuribacteraceae</taxon>
        <taxon>Sulfidibacter</taxon>
    </lineage>
</organism>
<proteinExistence type="predicted"/>
<evidence type="ECO:0000313" key="1">
    <source>
        <dbReference type="EMBL" id="QTD49310.1"/>
    </source>
</evidence>
<dbReference type="Proteomes" id="UP000663929">
    <property type="component" value="Chromosome"/>
</dbReference>
<dbReference type="KEGG" id="scor:J3U87_27305"/>
<dbReference type="RefSeq" id="WP_237378947.1">
    <property type="nucleotide sequence ID" value="NZ_CP071793.1"/>
</dbReference>
<dbReference type="EMBL" id="CP071793">
    <property type="protein sequence ID" value="QTD49310.1"/>
    <property type="molecule type" value="Genomic_DNA"/>
</dbReference>
<reference evidence="1" key="1">
    <citation type="submission" date="2021-03" db="EMBL/GenBank/DDBJ databases">
        <title>Acanthopleuribacteraceae sp. M133.</title>
        <authorList>
            <person name="Wang G."/>
        </authorList>
    </citation>
    <scope>NUCLEOTIDE SEQUENCE</scope>
    <source>
        <strain evidence="1">M133</strain>
    </source>
</reference>
<keyword evidence="2" id="KW-1185">Reference proteome</keyword>
<evidence type="ECO:0000313" key="2">
    <source>
        <dbReference type="Proteomes" id="UP000663929"/>
    </source>
</evidence>
<sequence>MPQVSYAAPPPERKKSFQGHYGGSWPLIIEADGVYRICLDSKIWLDLVDTETGTPLSSNLFEMQTGCEEIFKVVTYTLEKGKKYSLQLAFAKNPHATVLITPHRSP</sequence>
<dbReference type="AlphaFoldDB" id="A0A8A4TID5"/>
<accession>A0A8A4TID5</accession>
<name>A0A8A4TID5_SULCO</name>
<gene>
    <name evidence="1" type="ORF">J3U87_27305</name>
</gene>
<protein>
    <submittedName>
        <fullName evidence="1">Uncharacterized protein</fullName>
    </submittedName>
</protein>